<comment type="caution">
    <text evidence="4">The sequence shown here is derived from an EMBL/GenBank/DDBJ whole genome shotgun (WGS) entry which is preliminary data.</text>
</comment>
<dbReference type="Gene3D" id="2.30.38.10">
    <property type="entry name" value="Luciferase, Domain 3"/>
    <property type="match status" value="1"/>
</dbReference>
<dbReference type="EMBL" id="JBFAQK010000046">
    <property type="protein sequence ID" value="MEV4684187.1"/>
    <property type="molecule type" value="Genomic_DNA"/>
</dbReference>
<dbReference type="Gene3D" id="3.30.300.30">
    <property type="match status" value="1"/>
</dbReference>
<dbReference type="PANTHER" id="PTHR43767:SF1">
    <property type="entry name" value="NONRIBOSOMAL PEPTIDE SYNTHASE PES1 (EUROFUNG)-RELATED"/>
    <property type="match status" value="1"/>
</dbReference>
<gene>
    <name evidence="4" type="ORF">AB0K36_25835</name>
</gene>
<dbReference type="RefSeq" id="WP_364598761.1">
    <property type="nucleotide sequence ID" value="NZ_JBFAQK010000046.1"/>
</dbReference>
<dbReference type="PANTHER" id="PTHR43767">
    <property type="entry name" value="LONG-CHAIN-FATTY-ACID--COA LIGASE"/>
    <property type="match status" value="1"/>
</dbReference>
<feature type="compositionally biased region" description="Gly residues" evidence="1">
    <location>
        <begin position="558"/>
        <end position="583"/>
    </location>
</feature>
<dbReference type="SUPFAM" id="SSF56801">
    <property type="entry name" value="Acetyl-CoA synthetase-like"/>
    <property type="match status" value="1"/>
</dbReference>
<dbReference type="InterPro" id="IPR025110">
    <property type="entry name" value="AMP-bd_C"/>
</dbReference>
<sequence>MLDGCVPWPEDVAAKYRAAGYWRGEPLGVLLGRWAEQYGEREALVGADGRSRVTYRALDRWCDRLAAGFAARGIGAGERVLVQLPNTPEFVAVCFALFRLGALPVFALPAHRASEIGHLLELSGAVAHIVPGQGGGYDHVAAAVEARAQHPCLAQVFVAGQAPAVLPEGFTALADVDGEPVPLPEVDASDVAFFLLSGGTTALPKLIPRTHDDYAYQCRITAGICRLDADSVYLAVLPAEFNFPFGCPGILGTLHAGGRVVFALSPQPEECFALIERERVTFTSVIPTIVHLWLAAAAEDHGRDLSSLDLLQVGSAKLHEELAARIGPELGVRLQQVFGMAEGLLTFTRDDDPADVVLRTQGRPVSEADEIRVADPDGRPVPRGETGELLTRGPYTLRGYYRAPEHNARAFTEDGFYRSGDLVRLTPDGHLVVEGRIKDVVIRGGDKVSATEVEGHLSAHPDVQQAAVVAMPDAVWGEKVCAYIVPAPGRTAPPMAALRRLLRARGLADYKLPDRVEVLDAFPLTGLNKVDKKALAADIAAKTGPTTGTTGATTGSSVSGGGGATGGGVSGGGVSGGGRGEAA</sequence>
<evidence type="ECO:0000259" key="3">
    <source>
        <dbReference type="Pfam" id="PF13193"/>
    </source>
</evidence>
<accession>A0ABV3I0T9</accession>
<evidence type="ECO:0000259" key="2">
    <source>
        <dbReference type="Pfam" id="PF00501"/>
    </source>
</evidence>
<dbReference type="Pfam" id="PF00501">
    <property type="entry name" value="AMP-binding"/>
    <property type="match status" value="1"/>
</dbReference>
<dbReference type="InterPro" id="IPR045851">
    <property type="entry name" value="AMP-bd_C_sf"/>
</dbReference>
<proteinExistence type="predicted"/>
<name>A0ABV3I0T9_9ACTN</name>
<feature type="region of interest" description="Disordered" evidence="1">
    <location>
        <begin position="543"/>
        <end position="583"/>
    </location>
</feature>
<dbReference type="Proteomes" id="UP001552521">
    <property type="component" value="Unassembled WGS sequence"/>
</dbReference>
<evidence type="ECO:0000313" key="5">
    <source>
        <dbReference type="Proteomes" id="UP001552521"/>
    </source>
</evidence>
<dbReference type="Pfam" id="PF13193">
    <property type="entry name" value="AMP-binding_C"/>
    <property type="match status" value="1"/>
</dbReference>
<dbReference type="InterPro" id="IPR000873">
    <property type="entry name" value="AMP-dep_synth/lig_dom"/>
</dbReference>
<evidence type="ECO:0000313" key="4">
    <source>
        <dbReference type="EMBL" id="MEV4684187.1"/>
    </source>
</evidence>
<protein>
    <submittedName>
        <fullName evidence="4">AMP-binding protein</fullName>
    </submittedName>
</protein>
<dbReference type="InterPro" id="IPR050237">
    <property type="entry name" value="ATP-dep_AMP-bd_enzyme"/>
</dbReference>
<evidence type="ECO:0000256" key="1">
    <source>
        <dbReference type="SAM" id="MobiDB-lite"/>
    </source>
</evidence>
<reference evidence="4 5" key="1">
    <citation type="submission" date="2024-06" db="EMBL/GenBank/DDBJ databases">
        <title>The Natural Products Discovery Center: Release of the First 8490 Sequenced Strains for Exploring Actinobacteria Biosynthetic Diversity.</title>
        <authorList>
            <person name="Kalkreuter E."/>
            <person name="Kautsar S.A."/>
            <person name="Yang D."/>
            <person name="Bader C.D."/>
            <person name="Teijaro C.N."/>
            <person name="Fluegel L."/>
            <person name="Davis C.M."/>
            <person name="Simpson J.R."/>
            <person name="Lauterbach L."/>
            <person name="Steele A.D."/>
            <person name="Gui C."/>
            <person name="Meng S."/>
            <person name="Li G."/>
            <person name="Viehrig K."/>
            <person name="Ye F."/>
            <person name="Su P."/>
            <person name="Kiefer A.F."/>
            <person name="Nichols A."/>
            <person name="Cepeda A.J."/>
            <person name="Yan W."/>
            <person name="Fan B."/>
            <person name="Jiang Y."/>
            <person name="Adhikari A."/>
            <person name="Zheng C.-J."/>
            <person name="Schuster L."/>
            <person name="Cowan T.M."/>
            <person name="Smanski M.J."/>
            <person name="Chevrette M.G."/>
            <person name="De Carvalho L.P.S."/>
            <person name="Shen B."/>
        </authorList>
    </citation>
    <scope>NUCLEOTIDE SEQUENCE [LARGE SCALE GENOMIC DNA]</scope>
    <source>
        <strain evidence="4 5">NPDC049344</strain>
    </source>
</reference>
<feature type="domain" description="AMP-binding enzyme C-terminal" evidence="3">
    <location>
        <begin position="452"/>
        <end position="528"/>
    </location>
</feature>
<keyword evidence="5" id="KW-1185">Reference proteome</keyword>
<feature type="domain" description="AMP-dependent synthetase/ligase" evidence="2">
    <location>
        <begin position="33"/>
        <end position="401"/>
    </location>
</feature>
<organism evidence="4 5">
    <name type="scientific">Streptomyces kurssanovii</name>
    <dbReference type="NCBI Taxonomy" id="67312"/>
    <lineage>
        <taxon>Bacteria</taxon>
        <taxon>Bacillati</taxon>
        <taxon>Actinomycetota</taxon>
        <taxon>Actinomycetes</taxon>
        <taxon>Kitasatosporales</taxon>
        <taxon>Streptomycetaceae</taxon>
        <taxon>Streptomyces</taxon>
    </lineage>
</organism>
<feature type="compositionally biased region" description="Low complexity" evidence="1">
    <location>
        <begin position="543"/>
        <end position="557"/>
    </location>
</feature>
<dbReference type="Gene3D" id="3.40.50.980">
    <property type="match status" value="2"/>
</dbReference>